<organism evidence="3 4">
    <name type="scientific">Tritrichomonas musculus</name>
    <dbReference type="NCBI Taxonomy" id="1915356"/>
    <lineage>
        <taxon>Eukaryota</taxon>
        <taxon>Metamonada</taxon>
        <taxon>Parabasalia</taxon>
        <taxon>Tritrichomonadida</taxon>
        <taxon>Tritrichomonadidae</taxon>
        <taxon>Tritrichomonas</taxon>
    </lineage>
</organism>
<keyword evidence="1" id="KW-1133">Transmembrane helix</keyword>
<evidence type="ECO:0000256" key="1">
    <source>
        <dbReference type="SAM" id="Phobius"/>
    </source>
</evidence>
<feature type="transmembrane region" description="Helical" evidence="1">
    <location>
        <begin position="46"/>
        <end position="62"/>
    </location>
</feature>
<protein>
    <recommendedName>
        <fullName evidence="2">Protein kinase domain-containing protein</fullName>
    </recommendedName>
</protein>
<keyword evidence="1" id="KW-0472">Membrane</keyword>
<dbReference type="PROSITE" id="PS50011">
    <property type="entry name" value="PROTEIN_KINASE_DOM"/>
    <property type="match status" value="1"/>
</dbReference>
<keyword evidence="1" id="KW-0812">Transmembrane</keyword>
<keyword evidence="4" id="KW-1185">Reference proteome</keyword>
<dbReference type="Proteomes" id="UP001470230">
    <property type="component" value="Unassembled WGS sequence"/>
</dbReference>
<name>A0ABR2HN03_9EUKA</name>
<evidence type="ECO:0000259" key="2">
    <source>
        <dbReference type="PROSITE" id="PS50011"/>
    </source>
</evidence>
<evidence type="ECO:0000313" key="4">
    <source>
        <dbReference type="Proteomes" id="UP001470230"/>
    </source>
</evidence>
<gene>
    <name evidence="3" type="ORF">M9Y10_018688</name>
</gene>
<reference evidence="3 4" key="1">
    <citation type="submission" date="2024-04" db="EMBL/GenBank/DDBJ databases">
        <title>Tritrichomonas musculus Genome.</title>
        <authorList>
            <person name="Alves-Ferreira E."/>
            <person name="Grigg M."/>
            <person name="Lorenzi H."/>
            <person name="Galac M."/>
        </authorList>
    </citation>
    <scope>NUCLEOTIDE SEQUENCE [LARGE SCALE GENOMIC DNA]</scope>
    <source>
        <strain evidence="3 4">EAF2021</strain>
    </source>
</reference>
<dbReference type="Pfam" id="PF00069">
    <property type="entry name" value="Pkinase"/>
    <property type="match status" value="1"/>
</dbReference>
<accession>A0ABR2HN03</accession>
<sequence length="103" mass="11789">MMNSVFESKIIDFGLVHASLTRCIGILAHMSPEMVNEEEYDSKTDIYLYGIVLVSLFTGSLLKQSMRDRMNNVAIEYPKASDQKSKYSIMMIKHQSIFNFIAI</sequence>
<dbReference type="SUPFAM" id="SSF56112">
    <property type="entry name" value="Protein kinase-like (PK-like)"/>
    <property type="match status" value="1"/>
</dbReference>
<evidence type="ECO:0000313" key="3">
    <source>
        <dbReference type="EMBL" id="KAK8849318.1"/>
    </source>
</evidence>
<comment type="caution">
    <text evidence="3">The sequence shown here is derived from an EMBL/GenBank/DDBJ whole genome shotgun (WGS) entry which is preliminary data.</text>
</comment>
<feature type="domain" description="Protein kinase" evidence="2">
    <location>
        <begin position="1"/>
        <end position="103"/>
    </location>
</feature>
<dbReference type="EMBL" id="JAPFFF010000026">
    <property type="protein sequence ID" value="KAK8849318.1"/>
    <property type="molecule type" value="Genomic_DNA"/>
</dbReference>
<proteinExistence type="predicted"/>
<dbReference type="InterPro" id="IPR011009">
    <property type="entry name" value="Kinase-like_dom_sf"/>
</dbReference>
<dbReference type="Gene3D" id="1.10.510.10">
    <property type="entry name" value="Transferase(Phosphotransferase) domain 1"/>
    <property type="match status" value="1"/>
</dbReference>
<dbReference type="InterPro" id="IPR000719">
    <property type="entry name" value="Prot_kinase_dom"/>
</dbReference>